<dbReference type="Proteomes" id="UP000507954">
    <property type="component" value="Unassembled WGS sequence"/>
</dbReference>
<dbReference type="EMBL" id="CABFNB010000023">
    <property type="protein sequence ID" value="VTZ59677.1"/>
    <property type="molecule type" value="Genomic_DNA"/>
</dbReference>
<organism evidence="1">
    <name type="scientific">Sinorhizobium medicae</name>
    <dbReference type="NCBI Taxonomy" id="110321"/>
    <lineage>
        <taxon>Bacteria</taxon>
        <taxon>Pseudomonadati</taxon>
        <taxon>Pseudomonadota</taxon>
        <taxon>Alphaproteobacteria</taxon>
        <taxon>Hyphomicrobiales</taxon>
        <taxon>Rhizobiaceae</taxon>
        <taxon>Sinorhizobium/Ensifer group</taxon>
        <taxon>Sinorhizobium</taxon>
    </lineage>
</organism>
<gene>
    <name evidence="1" type="ORF">EMEDMD4_1190011</name>
</gene>
<protein>
    <submittedName>
        <fullName evidence="1">Uncharacterized protein</fullName>
    </submittedName>
</protein>
<reference evidence="1" key="1">
    <citation type="submission" date="2019-06" db="EMBL/GenBank/DDBJ databases">
        <authorList>
            <person name="Le Quere A."/>
            <person name="Colella S."/>
        </authorList>
    </citation>
    <scope>NUCLEOTIDE SEQUENCE</scope>
    <source>
        <strain evidence="1">EmedicaeMD41</strain>
    </source>
</reference>
<evidence type="ECO:0000313" key="1">
    <source>
        <dbReference type="EMBL" id="VTZ59677.1"/>
    </source>
</evidence>
<dbReference type="AlphaFoldDB" id="A0A508WSA9"/>
<accession>A0A508WSA9</accession>
<proteinExistence type="predicted"/>
<name>A0A508WSA9_9HYPH</name>
<sequence>MELVRVLMLCDYSNVSDGVDAPTQRHLRARMVVLEPLQGRASMEKVSIIGLDLAKSIIQVHAASVDGSVLFGGRFQARSCLPSCRGLIRGL</sequence>